<dbReference type="InterPro" id="IPR041118">
    <property type="entry name" value="Rx_N"/>
</dbReference>
<sequence length="439" mass="50329">MIDIQCFLTDAEQRRTEELAVKNWLTKLKDAMYDADDIIDQAMFEGSKLLEIRPSLTRCTGSSILSCLPNIRRRRVIAVRIRNFKAELDQIFKWGETVLKLQNMQPRRQISSRRQTKTSQLVEPNLVGKEILRACTKLVVVVLAHKGKKAYKLGIVGTGGIGKTTLAQKIYSDHRVKEVFNKKAWICVSQKYSEVDLLKEVLRNFGVHQEQGETFAELSSKLGATVEKESFFLVLDDVWHPEVWTNLLRTPLHAAATGIVIVTTRHDNVAMAIRVEHMHRVELMSTQVGWELLWRSMEINEEREVKNLRDIGIEIVCKCGGLPLAVKLIARVLATKDKTENEWRKFIENSAWSMSKLPTELRGALYLSYDDLPRYLKPCFLYCALYPEDSIISRDDLVRCGINTEKDMSMLHSLDKDLIVTTRTFIVFNCKSIEIVLDA</sequence>
<keyword evidence="9" id="KW-1185">Reference proteome</keyword>
<dbReference type="InterPro" id="IPR044974">
    <property type="entry name" value="Disease_R_plants"/>
</dbReference>
<gene>
    <name evidence="8" type="ORF">GUJ93_ZPchr0011g27578</name>
</gene>
<dbReference type="AlphaFoldDB" id="A0A8J5WK99"/>
<evidence type="ECO:0000256" key="3">
    <source>
        <dbReference type="ARBA" id="ARBA00022737"/>
    </source>
</evidence>
<organism evidence="8 9">
    <name type="scientific">Zizania palustris</name>
    <name type="common">Northern wild rice</name>
    <dbReference type="NCBI Taxonomy" id="103762"/>
    <lineage>
        <taxon>Eukaryota</taxon>
        <taxon>Viridiplantae</taxon>
        <taxon>Streptophyta</taxon>
        <taxon>Embryophyta</taxon>
        <taxon>Tracheophyta</taxon>
        <taxon>Spermatophyta</taxon>
        <taxon>Magnoliopsida</taxon>
        <taxon>Liliopsida</taxon>
        <taxon>Poales</taxon>
        <taxon>Poaceae</taxon>
        <taxon>BOP clade</taxon>
        <taxon>Oryzoideae</taxon>
        <taxon>Oryzeae</taxon>
        <taxon>Zizaniinae</taxon>
        <taxon>Zizania</taxon>
    </lineage>
</organism>
<proteinExistence type="inferred from homology"/>
<dbReference type="OrthoDB" id="3027644at2759"/>
<protein>
    <submittedName>
        <fullName evidence="8">Uncharacterized protein</fullName>
    </submittedName>
</protein>
<keyword evidence="4" id="KW-0547">Nucleotide-binding</keyword>
<reference evidence="8" key="2">
    <citation type="submission" date="2021-02" db="EMBL/GenBank/DDBJ databases">
        <authorList>
            <person name="Kimball J.A."/>
            <person name="Haas M.W."/>
            <person name="Macchietto M."/>
            <person name="Kono T."/>
            <person name="Duquette J."/>
            <person name="Shao M."/>
        </authorList>
    </citation>
    <scope>NUCLEOTIDE SEQUENCE</scope>
    <source>
        <tissue evidence="8">Fresh leaf tissue</tissue>
    </source>
</reference>
<evidence type="ECO:0000256" key="1">
    <source>
        <dbReference type="ARBA" id="ARBA00008894"/>
    </source>
</evidence>
<dbReference type="InterPro" id="IPR002182">
    <property type="entry name" value="NB-ARC"/>
</dbReference>
<feature type="domain" description="Disease resistance N-terminal" evidence="7">
    <location>
        <begin position="3"/>
        <end position="48"/>
    </location>
</feature>
<dbReference type="Pfam" id="PF00931">
    <property type="entry name" value="NB-ARC"/>
    <property type="match status" value="1"/>
</dbReference>
<evidence type="ECO:0000256" key="2">
    <source>
        <dbReference type="ARBA" id="ARBA00022614"/>
    </source>
</evidence>
<keyword evidence="2" id="KW-0433">Leucine-rich repeat</keyword>
<evidence type="ECO:0000259" key="7">
    <source>
        <dbReference type="Pfam" id="PF18052"/>
    </source>
</evidence>
<dbReference type="PANTHER" id="PTHR23155">
    <property type="entry name" value="DISEASE RESISTANCE PROTEIN RP"/>
    <property type="match status" value="1"/>
</dbReference>
<dbReference type="Proteomes" id="UP000729402">
    <property type="component" value="Unassembled WGS sequence"/>
</dbReference>
<dbReference type="EMBL" id="JAAALK010000081">
    <property type="protein sequence ID" value="KAG8090427.1"/>
    <property type="molecule type" value="Genomic_DNA"/>
</dbReference>
<reference evidence="8" key="1">
    <citation type="journal article" date="2021" name="bioRxiv">
        <title>Whole Genome Assembly and Annotation of Northern Wild Rice, Zizania palustris L., Supports a Whole Genome Duplication in the Zizania Genus.</title>
        <authorList>
            <person name="Haas M."/>
            <person name="Kono T."/>
            <person name="Macchietto M."/>
            <person name="Millas R."/>
            <person name="McGilp L."/>
            <person name="Shao M."/>
            <person name="Duquette J."/>
            <person name="Hirsch C.N."/>
            <person name="Kimball J."/>
        </authorList>
    </citation>
    <scope>NUCLEOTIDE SEQUENCE</scope>
    <source>
        <tissue evidence="8">Fresh leaf tissue</tissue>
    </source>
</reference>
<evidence type="ECO:0000259" key="6">
    <source>
        <dbReference type="Pfam" id="PF00931"/>
    </source>
</evidence>
<dbReference type="PANTHER" id="PTHR23155:SF1165">
    <property type="entry name" value="OS11G0676100 PROTEIN"/>
    <property type="match status" value="1"/>
</dbReference>
<accession>A0A8J5WK99</accession>
<dbReference type="Pfam" id="PF18052">
    <property type="entry name" value="Rx_N"/>
    <property type="match status" value="1"/>
</dbReference>
<comment type="similarity">
    <text evidence="1">Belongs to the disease resistance NB-LRR family.</text>
</comment>
<comment type="caution">
    <text evidence="8">The sequence shown here is derived from an EMBL/GenBank/DDBJ whole genome shotgun (WGS) entry which is preliminary data.</text>
</comment>
<keyword evidence="5" id="KW-0611">Plant defense</keyword>
<dbReference type="GO" id="GO:0098542">
    <property type="term" value="P:defense response to other organism"/>
    <property type="evidence" value="ECO:0007669"/>
    <property type="project" value="TreeGrafter"/>
</dbReference>
<keyword evidence="3" id="KW-0677">Repeat</keyword>
<evidence type="ECO:0000313" key="9">
    <source>
        <dbReference type="Proteomes" id="UP000729402"/>
    </source>
</evidence>
<dbReference type="GO" id="GO:0043531">
    <property type="term" value="F:ADP binding"/>
    <property type="evidence" value="ECO:0007669"/>
    <property type="project" value="InterPro"/>
</dbReference>
<evidence type="ECO:0000256" key="4">
    <source>
        <dbReference type="ARBA" id="ARBA00022741"/>
    </source>
</evidence>
<evidence type="ECO:0000313" key="8">
    <source>
        <dbReference type="EMBL" id="KAG8090427.1"/>
    </source>
</evidence>
<evidence type="ECO:0000256" key="5">
    <source>
        <dbReference type="ARBA" id="ARBA00022821"/>
    </source>
</evidence>
<feature type="domain" description="NB-ARC" evidence="6">
    <location>
        <begin position="152"/>
        <end position="294"/>
    </location>
</feature>
<name>A0A8J5WK99_ZIZPA</name>